<dbReference type="EC" id="3.2.1.28" evidence="2"/>
<dbReference type="InterPro" id="IPR012341">
    <property type="entry name" value="6hp_glycosidase-like_sf"/>
</dbReference>
<reference evidence="5 6" key="1">
    <citation type="journal article" date="2020" name="Mol. Biol. Evol.">
        <title>Distinct Expression and Methylation Patterns for Genes with Different Fates following a Single Whole-Genome Duplication in Flowering Plants.</title>
        <authorList>
            <person name="Shi T."/>
            <person name="Rahmani R.S."/>
            <person name="Gugger P.F."/>
            <person name="Wang M."/>
            <person name="Li H."/>
            <person name="Zhang Y."/>
            <person name="Li Z."/>
            <person name="Wang Q."/>
            <person name="Van de Peer Y."/>
            <person name="Marchal K."/>
            <person name="Chen J."/>
        </authorList>
    </citation>
    <scope>NUCLEOTIDE SEQUENCE [LARGE SCALE GENOMIC DNA]</scope>
    <source>
        <tissue evidence="5">Leaf</tissue>
    </source>
</reference>
<dbReference type="Proteomes" id="UP000607653">
    <property type="component" value="Unassembled WGS sequence"/>
</dbReference>
<evidence type="ECO:0000256" key="3">
    <source>
        <dbReference type="ARBA" id="ARBA00030473"/>
    </source>
</evidence>
<organism evidence="5 6">
    <name type="scientific">Nelumbo nucifera</name>
    <name type="common">Sacred lotus</name>
    <dbReference type="NCBI Taxonomy" id="4432"/>
    <lineage>
        <taxon>Eukaryota</taxon>
        <taxon>Viridiplantae</taxon>
        <taxon>Streptophyta</taxon>
        <taxon>Embryophyta</taxon>
        <taxon>Tracheophyta</taxon>
        <taxon>Spermatophyta</taxon>
        <taxon>Magnoliopsida</taxon>
        <taxon>Proteales</taxon>
        <taxon>Nelumbonaceae</taxon>
        <taxon>Nelumbo</taxon>
    </lineage>
</organism>
<evidence type="ECO:0000256" key="2">
    <source>
        <dbReference type="ARBA" id="ARBA00012757"/>
    </source>
</evidence>
<protein>
    <recommendedName>
        <fullName evidence="2">alpha,alpha-trehalase</fullName>
        <ecNumber evidence="2">3.2.1.28</ecNumber>
    </recommendedName>
    <alternativeName>
        <fullName evidence="3">Alpha,alpha-trehalase</fullName>
    </alternativeName>
    <alternativeName>
        <fullName evidence="4">Alpha,alpha-trehalose glucohydrolase</fullName>
    </alternativeName>
</protein>
<comment type="similarity">
    <text evidence="1">Belongs to the glycosyl hydrolase 37 family.</text>
</comment>
<dbReference type="PANTHER" id="PTHR23403">
    <property type="entry name" value="TREHALASE"/>
    <property type="match status" value="1"/>
</dbReference>
<accession>A0A822ZE47</accession>
<proteinExistence type="inferred from homology"/>
<dbReference type="AlphaFoldDB" id="A0A822ZE47"/>
<dbReference type="GO" id="GO:0004555">
    <property type="term" value="F:alpha,alpha-trehalase activity"/>
    <property type="evidence" value="ECO:0007669"/>
    <property type="project" value="UniProtKB-EC"/>
</dbReference>
<evidence type="ECO:0000256" key="1">
    <source>
        <dbReference type="ARBA" id="ARBA00005615"/>
    </source>
</evidence>
<comment type="caution">
    <text evidence="5">The sequence shown here is derived from an EMBL/GenBank/DDBJ whole genome shotgun (WGS) entry which is preliminary data.</text>
</comment>
<dbReference type="SUPFAM" id="SSF48208">
    <property type="entry name" value="Six-hairpin glycosidases"/>
    <property type="match status" value="1"/>
</dbReference>
<dbReference type="Pfam" id="PF01204">
    <property type="entry name" value="Trehalase"/>
    <property type="match status" value="1"/>
</dbReference>
<dbReference type="EMBL" id="DUZY01000006">
    <property type="protein sequence ID" value="DAD42770.1"/>
    <property type="molecule type" value="Genomic_DNA"/>
</dbReference>
<sequence length="203" mass="22970">MLNVSSFCILAHLRRNKLLGVRFIGKWRIGDLKCVRMLHPNMQMVEDWCTDIAIPTGVNPHVHKLIQVLVFKKIQNLKPLLVFQLLGVQSIQPPLPSSMVLEICLRTNDLEIVKKSLPLLAKEHGFWNSGIHKVTIQDAQACTHTLNQYYAMWNKPRLESSTIVVEFFTPSAKELPLLDVGAEVSVSITYEFSLIESNPGTVQ</sequence>
<dbReference type="InterPro" id="IPR008928">
    <property type="entry name" value="6-hairpin_glycosidase_sf"/>
</dbReference>
<dbReference type="GO" id="GO:0005991">
    <property type="term" value="P:trehalose metabolic process"/>
    <property type="evidence" value="ECO:0007669"/>
    <property type="project" value="InterPro"/>
</dbReference>
<dbReference type="Gene3D" id="1.50.10.10">
    <property type="match status" value="1"/>
</dbReference>
<evidence type="ECO:0000313" key="5">
    <source>
        <dbReference type="EMBL" id="DAD42770.1"/>
    </source>
</evidence>
<evidence type="ECO:0000313" key="6">
    <source>
        <dbReference type="Proteomes" id="UP000607653"/>
    </source>
</evidence>
<name>A0A822ZE47_NELNU</name>
<gene>
    <name evidence="5" type="ORF">HUJ06_001000</name>
</gene>
<dbReference type="InterPro" id="IPR001661">
    <property type="entry name" value="Glyco_hydro_37"/>
</dbReference>
<evidence type="ECO:0000256" key="4">
    <source>
        <dbReference type="ARBA" id="ARBA00031637"/>
    </source>
</evidence>
<dbReference type="PANTHER" id="PTHR23403:SF1">
    <property type="entry name" value="TREHALASE"/>
    <property type="match status" value="1"/>
</dbReference>
<keyword evidence="6" id="KW-1185">Reference proteome</keyword>